<dbReference type="AlphaFoldDB" id="A0A0E0CPG9"/>
<name>A0A0E0CPG9_9ORYZ</name>
<reference evidence="2" key="1">
    <citation type="submission" date="2015-04" db="UniProtKB">
        <authorList>
            <consortium name="EnsemblPlants"/>
        </authorList>
    </citation>
    <scope>IDENTIFICATION</scope>
</reference>
<evidence type="ECO:0000256" key="1">
    <source>
        <dbReference type="SAM" id="MobiDB-lite"/>
    </source>
</evidence>
<proteinExistence type="predicted"/>
<keyword evidence="3" id="KW-1185">Reference proteome</keyword>
<evidence type="ECO:0000313" key="2">
    <source>
        <dbReference type="EnsemblPlants" id="OMERI02G26280.3"/>
    </source>
</evidence>
<evidence type="ECO:0000313" key="3">
    <source>
        <dbReference type="Proteomes" id="UP000008021"/>
    </source>
</evidence>
<reference evidence="2" key="2">
    <citation type="submission" date="2018-05" db="EMBL/GenBank/DDBJ databases">
        <title>OmerRS3 (Oryza meridionalis Reference Sequence Version 3).</title>
        <authorList>
            <person name="Zhang J."/>
            <person name="Kudrna D."/>
            <person name="Lee S."/>
            <person name="Talag J."/>
            <person name="Welchert J."/>
            <person name="Wing R.A."/>
        </authorList>
    </citation>
    <scope>NUCLEOTIDE SEQUENCE [LARGE SCALE GENOMIC DNA]</scope>
    <source>
        <strain evidence="2">OR44</strain>
    </source>
</reference>
<protein>
    <submittedName>
        <fullName evidence="2">Uncharacterized protein</fullName>
    </submittedName>
</protein>
<dbReference type="Gramene" id="OMERI02G26280.2">
    <property type="protein sequence ID" value="OMERI02G26280.2"/>
    <property type="gene ID" value="OMERI02G26280"/>
</dbReference>
<dbReference type="Gramene" id="OMERI02G26280.3">
    <property type="protein sequence ID" value="OMERI02G26280.3"/>
    <property type="gene ID" value="OMERI02G26280"/>
</dbReference>
<sequence>MTWFYLKKTEQPTPKIATPLPLPFSPFGARVPPGSPRGGTLETGGGADGDGPRTPTSCSAVVSSTREKAEGEGKRRRKSQSYSPPSSWKAVKSSLALLSLRTPSELPNHLKISVS</sequence>
<organism evidence="2">
    <name type="scientific">Oryza meridionalis</name>
    <dbReference type="NCBI Taxonomy" id="40149"/>
    <lineage>
        <taxon>Eukaryota</taxon>
        <taxon>Viridiplantae</taxon>
        <taxon>Streptophyta</taxon>
        <taxon>Embryophyta</taxon>
        <taxon>Tracheophyta</taxon>
        <taxon>Spermatophyta</taxon>
        <taxon>Magnoliopsida</taxon>
        <taxon>Liliopsida</taxon>
        <taxon>Poales</taxon>
        <taxon>Poaceae</taxon>
        <taxon>BOP clade</taxon>
        <taxon>Oryzoideae</taxon>
        <taxon>Oryzeae</taxon>
        <taxon>Oryzinae</taxon>
        <taxon>Oryza</taxon>
    </lineage>
</organism>
<dbReference type="EnsemblPlants" id="OMERI02G26280.2">
    <property type="protein sequence ID" value="OMERI02G26280.2"/>
    <property type="gene ID" value="OMERI02G26280"/>
</dbReference>
<feature type="region of interest" description="Disordered" evidence="1">
    <location>
        <begin position="1"/>
        <end position="87"/>
    </location>
</feature>
<dbReference type="EnsemblPlants" id="OMERI02G26280.3">
    <property type="protein sequence ID" value="OMERI02G26280.3"/>
    <property type="gene ID" value="OMERI02G26280"/>
</dbReference>
<dbReference type="HOGENOM" id="CLU_2112781_0_0_1"/>
<dbReference type="Proteomes" id="UP000008021">
    <property type="component" value="Chromosome 2"/>
</dbReference>
<accession>A0A0E0CPG9</accession>